<proteinExistence type="predicted"/>
<reference evidence="1 2" key="1">
    <citation type="submission" date="2022-10" db="EMBL/GenBank/DDBJ databases">
        <title>Paucibacter sp. hw1 Genome sequencing.</title>
        <authorList>
            <person name="Park S."/>
        </authorList>
    </citation>
    <scope>NUCLEOTIDE SEQUENCE [LARGE SCALE GENOMIC DNA]</scope>
    <source>
        <strain evidence="2">hw1</strain>
    </source>
</reference>
<comment type="caution">
    <text evidence="1">The sequence shown here is derived from an EMBL/GenBank/DDBJ whole genome shotgun (WGS) entry which is preliminary data.</text>
</comment>
<dbReference type="RefSeq" id="WP_273601748.1">
    <property type="nucleotide sequence ID" value="NZ_JAQQXT010000013.1"/>
</dbReference>
<organism evidence="1 2">
    <name type="scientific">Roseateles albus</name>
    <dbReference type="NCBI Taxonomy" id="2987525"/>
    <lineage>
        <taxon>Bacteria</taxon>
        <taxon>Pseudomonadati</taxon>
        <taxon>Pseudomonadota</taxon>
        <taxon>Betaproteobacteria</taxon>
        <taxon>Burkholderiales</taxon>
        <taxon>Sphaerotilaceae</taxon>
        <taxon>Roseateles</taxon>
    </lineage>
</organism>
<protein>
    <submittedName>
        <fullName evidence="1">Uncharacterized protein</fullName>
    </submittedName>
</protein>
<dbReference type="Proteomes" id="UP001221189">
    <property type="component" value="Unassembled WGS sequence"/>
</dbReference>
<gene>
    <name evidence="1" type="ORF">PRZ03_18470</name>
</gene>
<evidence type="ECO:0000313" key="1">
    <source>
        <dbReference type="EMBL" id="MDC8773565.1"/>
    </source>
</evidence>
<accession>A0ABT5KKX2</accession>
<sequence>MMVCDAFIILAAPNKLKAENVAAILFNVIEEAHKVKRVISTSPQPNGTLCNDADLAVIPIRDNTMGFFIMLLPGQMAREDKGNFTFKAVKRLEAYQFLSKHNVQQLSEGLLLVSSGCTWDVARRKVRDIHCLGYWAVAFSSPERLEILAENPANEV</sequence>
<evidence type="ECO:0000313" key="2">
    <source>
        <dbReference type="Proteomes" id="UP001221189"/>
    </source>
</evidence>
<dbReference type="EMBL" id="JAQQXT010000013">
    <property type="protein sequence ID" value="MDC8773565.1"/>
    <property type="molecule type" value="Genomic_DNA"/>
</dbReference>
<name>A0ABT5KKX2_9BURK</name>
<keyword evidence="2" id="KW-1185">Reference proteome</keyword>